<dbReference type="GO" id="GO:0006935">
    <property type="term" value="P:chemotaxis"/>
    <property type="evidence" value="ECO:0007669"/>
    <property type="project" value="UniProtKB-KW"/>
</dbReference>
<comment type="subcellular location">
    <subcellularLocation>
        <location evidence="1">Membrane</location>
    </subcellularLocation>
</comment>
<dbReference type="Pfam" id="PF00015">
    <property type="entry name" value="MCPsignal"/>
    <property type="match status" value="1"/>
</dbReference>
<feature type="domain" description="HAMP" evidence="7">
    <location>
        <begin position="300"/>
        <end position="352"/>
    </location>
</feature>
<keyword evidence="2" id="KW-0145">Chemotaxis</keyword>
<accession>A0A376AGH1</accession>
<feature type="compositionally biased region" description="Polar residues" evidence="5">
    <location>
        <begin position="612"/>
        <end position="638"/>
    </location>
</feature>
<sequence>MLIPFGIMSLSTVAAGALTLSDYLTENQLQAGIDIFSAERRLSDQVLQLVRLQKTIELDIVSTQESLTDVSATQGKDGLDDGFQLAEESATALRQNVQELKLLATALGEPAIATQIGKVETGYFAFYDAGKRMAEKYVSGGPDAGNQMMGEFDGVADQLQAEVDATDVLVDDIVKKATANAEANFQKLTEEAQSLSILMKALIALGLISGAVLSYYLNRKALAPLRVIEGYMGHLAGGDYSKDVPYVTRTDEIGAIANSVSVFRANAIERKQNREQREALREQEIQREQTIAAEKLAEDQNRQTIIGRLNEGLNELAAGNLAFRIADPFTDAYENLRVGFNTSLETLAGSLGEIASSTSMVRNGASEMTNATDNLSKRTEQQAATIEQTAAALDQVTTTVKNSTERANEASAMMVATRGGAEKSAIVVKDAIAAMDEIANSSNQIGQIINVIDEIAFQTNLLALNAGVEAARAGEAGKGFAVVAQEVRELAQRSASAAKEIKTLVTTSSSHVSNGVALVNQTGKALMEIEGQVLKVTDLIGEIVTASKEQSTAISEINSSVNQLDRVTQENAAMAEETTAACRALKEEALTLDSVVTRFKIANNRSADRQAETNARTRAYAPSTSESVQRGGSAQSPVQRLGNKIANAFASRGNTAIDTSKDWQDF</sequence>
<evidence type="ECO:0000256" key="4">
    <source>
        <dbReference type="PROSITE-ProRule" id="PRU00284"/>
    </source>
</evidence>
<evidence type="ECO:0000259" key="7">
    <source>
        <dbReference type="PROSITE" id="PS50885"/>
    </source>
</evidence>
<evidence type="ECO:0000259" key="6">
    <source>
        <dbReference type="PROSITE" id="PS50111"/>
    </source>
</evidence>
<keyword evidence="10" id="KW-1185">Reference proteome</keyword>
<geneLocation type="plasmid" evidence="9">
    <name>1</name>
</geneLocation>
<protein>
    <recommendedName>
        <fullName evidence="11">Methyl-accepting transducer domain-containing protein</fullName>
    </recommendedName>
</protein>
<dbReference type="CDD" id="cd06225">
    <property type="entry name" value="HAMP"/>
    <property type="match status" value="1"/>
</dbReference>
<evidence type="ECO:0000313" key="9">
    <source>
        <dbReference type="EMBL" id="SUS16667.1"/>
    </source>
</evidence>
<dbReference type="PROSITE" id="PS50111">
    <property type="entry name" value="CHEMOTAXIS_TRANSDUC_2"/>
    <property type="match status" value="1"/>
</dbReference>
<feature type="domain" description="Methyl-accepting transducer" evidence="6">
    <location>
        <begin position="357"/>
        <end position="586"/>
    </location>
</feature>
<dbReference type="SMART" id="SM00283">
    <property type="entry name" value="MA"/>
    <property type="match status" value="1"/>
</dbReference>
<dbReference type="EMBL" id="LS974446">
    <property type="protein sequence ID" value="SUS16667.1"/>
    <property type="molecule type" value="Genomic_DNA"/>
</dbReference>
<evidence type="ECO:0000313" key="8">
    <source>
        <dbReference type="EMBL" id="SSC66757.1"/>
    </source>
</evidence>
<evidence type="ECO:0000256" key="5">
    <source>
        <dbReference type="SAM" id="MobiDB-lite"/>
    </source>
</evidence>
<comment type="similarity">
    <text evidence="3">Belongs to the methyl-accepting chemotaxis (MCP) protein family.</text>
</comment>
<dbReference type="Gene3D" id="1.10.287.950">
    <property type="entry name" value="Methyl-accepting chemotaxis protein"/>
    <property type="match status" value="1"/>
</dbReference>
<dbReference type="CDD" id="cd11386">
    <property type="entry name" value="MCP_signal"/>
    <property type="match status" value="1"/>
</dbReference>
<dbReference type="InterPro" id="IPR051310">
    <property type="entry name" value="MCP_chemotaxis"/>
</dbReference>
<dbReference type="InterPro" id="IPR004089">
    <property type="entry name" value="MCPsignal_dom"/>
</dbReference>
<dbReference type="PROSITE" id="PS50885">
    <property type="entry name" value="HAMP"/>
    <property type="match status" value="2"/>
</dbReference>
<evidence type="ECO:0000256" key="2">
    <source>
        <dbReference type="ARBA" id="ARBA00022500"/>
    </source>
</evidence>
<dbReference type="PANTHER" id="PTHR43531:SF11">
    <property type="entry name" value="METHYL-ACCEPTING CHEMOTAXIS PROTEIN 3"/>
    <property type="match status" value="1"/>
</dbReference>
<dbReference type="GO" id="GO:0016020">
    <property type="term" value="C:membrane"/>
    <property type="evidence" value="ECO:0007669"/>
    <property type="project" value="UniProtKB-SubCell"/>
</dbReference>
<keyword evidence="4" id="KW-0807">Transducer</keyword>
<proteinExistence type="inferred from homology"/>
<dbReference type="FunFam" id="1.10.287.950:FF:000001">
    <property type="entry name" value="Methyl-accepting chemotaxis sensory transducer"/>
    <property type="match status" value="1"/>
</dbReference>
<keyword evidence="9" id="KW-0614">Plasmid</keyword>
<evidence type="ECO:0008006" key="11">
    <source>
        <dbReference type="Google" id="ProtNLM"/>
    </source>
</evidence>
<dbReference type="SUPFAM" id="SSF58104">
    <property type="entry name" value="Methyl-accepting chemotaxis protein (MCP) signaling domain"/>
    <property type="match status" value="1"/>
</dbReference>
<dbReference type="AlphaFoldDB" id="A0A376AGH1"/>
<feature type="domain" description="HAMP" evidence="7">
    <location>
        <begin position="219"/>
        <end position="272"/>
    </location>
</feature>
<dbReference type="EMBL" id="UEYP01000030">
    <property type="protein sequence ID" value="SSC66757.1"/>
    <property type="molecule type" value="Genomic_DNA"/>
</dbReference>
<gene>
    <name evidence="8" type="ORF">RHIZ70_2465</name>
    <name evidence="9" type="ORF">RHIZ70P_160</name>
</gene>
<evidence type="ECO:0000256" key="3">
    <source>
        <dbReference type="ARBA" id="ARBA00029447"/>
    </source>
</evidence>
<dbReference type="Proteomes" id="UP000254764">
    <property type="component" value="Unassembled WGS sequence"/>
</dbReference>
<evidence type="ECO:0000256" key="1">
    <source>
        <dbReference type="ARBA" id="ARBA00004370"/>
    </source>
</evidence>
<dbReference type="GO" id="GO:0007165">
    <property type="term" value="P:signal transduction"/>
    <property type="evidence" value="ECO:0007669"/>
    <property type="project" value="UniProtKB-KW"/>
</dbReference>
<dbReference type="Pfam" id="PF00672">
    <property type="entry name" value="HAMP"/>
    <property type="match status" value="1"/>
</dbReference>
<dbReference type="Gene3D" id="6.10.340.10">
    <property type="match status" value="1"/>
</dbReference>
<reference evidence="10" key="1">
    <citation type="submission" date="2018-07" db="EMBL/GenBank/DDBJ databases">
        <authorList>
            <person name="Peiro R."/>
            <person name="Begona"/>
            <person name="Cbmso G."/>
            <person name="Lopez M."/>
            <person name="Gonzalez S."/>
        </authorList>
    </citation>
    <scope>NUCLEOTIDE SEQUENCE [LARGE SCALE GENOMIC DNA]</scope>
</reference>
<dbReference type="SUPFAM" id="SSF158472">
    <property type="entry name" value="HAMP domain-like"/>
    <property type="match status" value="1"/>
</dbReference>
<dbReference type="SMART" id="SM00304">
    <property type="entry name" value="HAMP"/>
    <property type="match status" value="2"/>
</dbReference>
<evidence type="ECO:0000313" key="10">
    <source>
        <dbReference type="Proteomes" id="UP000254764"/>
    </source>
</evidence>
<reference evidence="8" key="2">
    <citation type="submission" date="2018-07" db="EMBL/GenBank/DDBJ databases">
        <authorList>
            <person name="Quirk P.G."/>
            <person name="Krulwich T.A."/>
        </authorList>
    </citation>
    <scope>NUCLEOTIDE SEQUENCE [LARGE SCALE GENOMIC DNA]</scope>
    <source>
        <strain evidence="8">T2.30D-1.1</strain>
        <strain evidence="9">T2.30D-1.1_plasmid</strain>
        <plasmid evidence="9">1</plasmid>
    </source>
</reference>
<name>A0A376AGH1_9HYPH</name>
<dbReference type="InterPro" id="IPR003660">
    <property type="entry name" value="HAMP_dom"/>
</dbReference>
<dbReference type="PANTHER" id="PTHR43531">
    <property type="entry name" value="PROTEIN ICFG"/>
    <property type="match status" value="1"/>
</dbReference>
<organism evidence="8 10">
    <name type="scientific">Ciceribacter selenitireducens ATCC BAA-1503</name>
    <dbReference type="NCBI Taxonomy" id="1336235"/>
    <lineage>
        <taxon>Bacteria</taxon>
        <taxon>Pseudomonadati</taxon>
        <taxon>Pseudomonadota</taxon>
        <taxon>Alphaproteobacteria</taxon>
        <taxon>Hyphomicrobiales</taxon>
        <taxon>Rhizobiaceae</taxon>
        <taxon>Ciceribacter</taxon>
    </lineage>
</organism>
<feature type="region of interest" description="Disordered" evidence="5">
    <location>
        <begin position="606"/>
        <end position="640"/>
    </location>
</feature>